<dbReference type="OrthoDB" id="3454650at2"/>
<organism evidence="2 3">
    <name type="scientific">Saccharopolyspora shandongensis</name>
    <dbReference type="NCBI Taxonomy" id="418495"/>
    <lineage>
        <taxon>Bacteria</taxon>
        <taxon>Bacillati</taxon>
        <taxon>Actinomycetota</taxon>
        <taxon>Actinomycetes</taxon>
        <taxon>Pseudonocardiales</taxon>
        <taxon>Pseudonocardiaceae</taxon>
        <taxon>Saccharopolyspora</taxon>
    </lineage>
</organism>
<dbReference type="EMBL" id="FNOK01000039">
    <property type="protein sequence ID" value="SDY92610.1"/>
    <property type="molecule type" value="Genomic_DNA"/>
</dbReference>
<reference evidence="3" key="1">
    <citation type="submission" date="2016-10" db="EMBL/GenBank/DDBJ databases">
        <authorList>
            <person name="Varghese N."/>
            <person name="Submissions S."/>
        </authorList>
    </citation>
    <scope>NUCLEOTIDE SEQUENCE [LARGE SCALE GENOMIC DNA]</scope>
    <source>
        <strain evidence="3">CGMCC 4.3530</strain>
    </source>
</reference>
<dbReference type="SUPFAM" id="SSF50965">
    <property type="entry name" value="Galactose oxidase, central domain"/>
    <property type="match status" value="1"/>
</dbReference>
<evidence type="ECO:0000313" key="2">
    <source>
        <dbReference type="EMBL" id="SDY92610.1"/>
    </source>
</evidence>
<sequence>MKHLAIAGAVGATALLLGQSASAAGTWAEEPIPPQQYQSSLHTAAGGDGVTWSFGIDFDGQEFRTQAFRRGQQGWEQVPAPNIGRVNTAAVVNRDDVWSVGDGRSMHWDGKQWQEVPLTSPPNTYTQYHGTKVFGAADVWAAGSATEANEAWRRGSIQHWDGKAWNEVPLQLDLGDWWKVSTIDGSAPNDLWAVGSKHITVDGKGKVAGLILHWDGKQWQELPQVDVPDWSVSLEDALVLAPDDVWAVGFRDQGTVARRPVALHWDGKQWSPGQVPDELGEIDDVVAGEGVLWAVGYDSDSPYVLRYDGQNWQNVPDPVPPQGRSVVTFSGVVLDDGKLLAVGAANAGQDDAKPYAAVYAG</sequence>
<dbReference type="STRING" id="418495.SAMN05216215_103946"/>
<dbReference type="AlphaFoldDB" id="A0A1H3NV43"/>
<keyword evidence="3" id="KW-1185">Reference proteome</keyword>
<accession>A0A1H3NV43</accession>
<evidence type="ECO:0000313" key="3">
    <source>
        <dbReference type="Proteomes" id="UP000199529"/>
    </source>
</evidence>
<name>A0A1H3NV43_9PSEU</name>
<proteinExistence type="predicted"/>
<dbReference type="RefSeq" id="WP_093272670.1">
    <property type="nucleotide sequence ID" value="NZ_FNOK01000039.1"/>
</dbReference>
<protein>
    <submittedName>
        <fullName evidence="2">Uncharacterized protein</fullName>
    </submittedName>
</protein>
<feature type="chain" id="PRO_5011748044" evidence="1">
    <location>
        <begin position="24"/>
        <end position="361"/>
    </location>
</feature>
<dbReference type="InterPro" id="IPR011043">
    <property type="entry name" value="Gal_Oxase/kelch_b-propeller"/>
</dbReference>
<evidence type="ECO:0000256" key="1">
    <source>
        <dbReference type="SAM" id="SignalP"/>
    </source>
</evidence>
<dbReference type="Proteomes" id="UP000199529">
    <property type="component" value="Unassembled WGS sequence"/>
</dbReference>
<keyword evidence="1" id="KW-0732">Signal</keyword>
<gene>
    <name evidence="2" type="ORF">SAMN05216215_103946</name>
</gene>
<feature type="signal peptide" evidence="1">
    <location>
        <begin position="1"/>
        <end position="23"/>
    </location>
</feature>